<dbReference type="STRING" id="1742973.COMA2_20285"/>
<gene>
    <name evidence="1" type="ORF">COMA2_20285</name>
</gene>
<evidence type="ECO:0000313" key="2">
    <source>
        <dbReference type="Proteomes" id="UP000198736"/>
    </source>
</evidence>
<name>A0A0S4LFX8_9BACT</name>
<keyword evidence="2" id="KW-1185">Reference proteome</keyword>
<sequence length="44" mass="4985">MVCSSRPESMGIRFLELVRDDKDRLSQVILSLLMGQSANLQLFS</sequence>
<organism evidence="1 2">
    <name type="scientific">Candidatus Nitrospira nitrificans</name>
    <dbReference type="NCBI Taxonomy" id="1742973"/>
    <lineage>
        <taxon>Bacteria</taxon>
        <taxon>Pseudomonadati</taxon>
        <taxon>Nitrospirota</taxon>
        <taxon>Nitrospiria</taxon>
        <taxon>Nitrospirales</taxon>
        <taxon>Nitrospiraceae</taxon>
        <taxon>Nitrospira</taxon>
    </lineage>
</organism>
<protein>
    <submittedName>
        <fullName evidence="1">Uncharacterized protein</fullName>
    </submittedName>
</protein>
<evidence type="ECO:0000313" key="1">
    <source>
        <dbReference type="EMBL" id="CUS35472.1"/>
    </source>
</evidence>
<accession>A0A0S4LFX8</accession>
<dbReference type="EMBL" id="CZPZ01000012">
    <property type="protein sequence ID" value="CUS35472.1"/>
    <property type="molecule type" value="Genomic_DNA"/>
</dbReference>
<dbReference type="Proteomes" id="UP000198736">
    <property type="component" value="Unassembled WGS sequence"/>
</dbReference>
<proteinExistence type="predicted"/>
<reference evidence="2" key="1">
    <citation type="submission" date="2015-10" db="EMBL/GenBank/DDBJ databases">
        <authorList>
            <person name="Luecker S."/>
            <person name="Luecker S."/>
        </authorList>
    </citation>
    <scope>NUCLEOTIDE SEQUENCE [LARGE SCALE GENOMIC DNA]</scope>
</reference>
<dbReference type="AlphaFoldDB" id="A0A0S4LFX8"/>